<protein>
    <submittedName>
        <fullName evidence="2">Uncharacterized protein</fullName>
    </submittedName>
</protein>
<dbReference type="EMBL" id="MN740152">
    <property type="protein sequence ID" value="QHT90036.1"/>
    <property type="molecule type" value="Genomic_DNA"/>
</dbReference>
<evidence type="ECO:0000313" key="2">
    <source>
        <dbReference type="EMBL" id="QHT90036.1"/>
    </source>
</evidence>
<organism evidence="2">
    <name type="scientific">viral metagenome</name>
    <dbReference type="NCBI Taxonomy" id="1070528"/>
    <lineage>
        <taxon>unclassified sequences</taxon>
        <taxon>metagenomes</taxon>
        <taxon>organismal metagenomes</taxon>
    </lineage>
</organism>
<evidence type="ECO:0000256" key="1">
    <source>
        <dbReference type="SAM" id="Phobius"/>
    </source>
</evidence>
<proteinExistence type="predicted"/>
<dbReference type="AlphaFoldDB" id="A0A6C0ICB4"/>
<accession>A0A6C0ICB4</accession>
<keyword evidence="1" id="KW-0812">Transmembrane</keyword>
<reference evidence="2" key="1">
    <citation type="journal article" date="2020" name="Nature">
        <title>Giant virus diversity and host interactions through global metagenomics.</title>
        <authorList>
            <person name="Schulz F."/>
            <person name="Roux S."/>
            <person name="Paez-Espino D."/>
            <person name="Jungbluth S."/>
            <person name="Walsh D.A."/>
            <person name="Denef V.J."/>
            <person name="McMahon K.D."/>
            <person name="Konstantinidis K.T."/>
            <person name="Eloe-Fadrosh E.A."/>
            <person name="Kyrpides N.C."/>
            <person name="Woyke T."/>
        </authorList>
    </citation>
    <scope>NUCLEOTIDE SEQUENCE</scope>
    <source>
        <strain evidence="2">GVMAG-M-3300023184-62</strain>
    </source>
</reference>
<keyword evidence="1" id="KW-0472">Membrane</keyword>
<keyword evidence="1" id="KW-1133">Transmembrane helix</keyword>
<feature type="transmembrane region" description="Helical" evidence="1">
    <location>
        <begin position="43"/>
        <end position="59"/>
    </location>
</feature>
<sequence>MNNPQLIKILGIITLLQLWWVCVWGICYIGIENVAGKCKYTELFLYLGTMILIYLFLYMNPDLMKHLV</sequence>
<name>A0A6C0ICB4_9ZZZZ</name>
<feature type="transmembrane region" description="Helical" evidence="1">
    <location>
        <begin position="6"/>
        <end position="31"/>
    </location>
</feature>